<evidence type="ECO:0000313" key="2">
    <source>
        <dbReference type="EMBL" id="EKD44176.1"/>
    </source>
</evidence>
<reference evidence="2" key="1">
    <citation type="journal article" date="2012" name="Science">
        <title>Fermentation, hydrogen, and sulfur metabolism in multiple uncultivated bacterial phyla.</title>
        <authorList>
            <person name="Wrighton K.C."/>
            <person name="Thomas B.C."/>
            <person name="Sharon I."/>
            <person name="Miller C.S."/>
            <person name="Castelle C.J."/>
            <person name="VerBerkmoes N.C."/>
            <person name="Wilkins M.J."/>
            <person name="Hettich R.L."/>
            <person name="Lipton M.S."/>
            <person name="Williams K.H."/>
            <person name="Long P.E."/>
            <person name="Banfield J.F."/>
        </authorList>
    </citation>
    <scope>NUCLEOTIDE SEQUENCE [LARGE SCALE GENOMIC DNA]</scope>
</reference>
<dbReference type="Gene3D" id="3.60.21.10">
    <property type="match status" value="1"/>
</dbReference>
<dbReference type="EMBL" id="AMFJ01028949">
    <property type="protein sequence ID" value="EKD44176.1"/>
    <property type="molecule type" value="Genomic_DNA"/>
</dbReference>
<accession>K1Z4M1</accession>
<feature type="domain" description="Calcineurin-like phosphoesterase" evidence="1">
    <location>
        <begin position="27"/>
        <end position="158"/>
    </location>
</feature>
<proteinExistence type="predicted"/>
<dbReference type="InterPro" id="IPR004843">
    <property type="entry name" value="Calcineurin-like_PHP"/>
</dbReference>
<dbReference type="InterPro" id="IPR029052">
    <property type="entry name" value="Metallo-depent_PP-like"/>
</dbReference>
<gene>
    <name evidence="2" type="ORF">ACD_71C00218G0001</name>
</gene>
<name>K1Z4M1_9BACT</name>
<organism evidence="2">
    <name type="scientific">uncultured bacterium</name>
    <name type="common">gcode 4</name>
    <dbReference type="NCBI Taxonomy" id="1234023"/>
    <lineage>
        <taxon>Bacteria</taxon>
        <taxon>environmental samples</taxon>
    </lineage>
</organism>
<dbReference type="Pfam" id="PF00149">
    <property type="entry name" value="Metallophos"/>
    <property type="match status" value="1"/>
</dbReference>
<evidence type="ECO:0000259" key="1">
    <source>
        <dbReference type="Pfam" id="PF00149"/>
    </source>
</evidence>
<feature type="non-terminal residue" evidence="2">
    <location>
        <position position="368"/>
    </location>
</feature>
<protein>
    <recommendedName>
        <fullName evidence="1">Calcineurin-like phosphoesterase domain-containing protein</fullName>
    </recommendedName>
</protein>
<dbReference type="GO" id="GO:0016787">
    <property type="term" value="F:hydrolase activity"/>
    <property type="evidence" value="ECO:0007669"/>
    <property type="project" value="InterPro"/>
</dbReference>
<comment type="caution">
    <text evidence="2">The sequence shown here is derived from an EMBL/GenBank/DDBJ whole genome shotgun (WGS) entry which is preliminary data.</text>
</comment>
<sequence>MNNIRKKDIIHTELQVSRKEFAKKFDRIVYFGDLHGTPYFKPFIEKYDNGRTMFVSMGDLFDRGWCSYEIYKIIRNLHGEGKFQMALGNHDLFFLLTHGLYIGGENIISRIADKTLTEDQRWELWDIYNEQFKINSGDTTINSFDAWFWIKNTWKKTSEVVDFFFTNFNLYYEDPIGNLVIHGGIPILPDGSVVGCTVGDNFVSGLDYVKHLSKGFKNVEFDTLMLLTGRDSSMGEKMYNDMKIRGLIHDPELVSKTPYEFLRYYVPTWSDNWVYEKTFWNTDNQITPLQSLREELDRIQKERLIVGHWNVDTWDFSNRSTHHASLYYNTILRLDRSWLRVEWEYGNFGFAIIDVETNWIEKIGDAIE</sequence>
<dbReference type="CDD" id="cd00838">
    <property type="entry name" value="MPP_superfamily"/>
    <property type="match status" value="1"/>
</dbReference>
<dbReference type="AlphaFoldDB" id="K1Z4M1"/>
<dbReference type="SUPFAM" id="SSF56300">
    <property type="entry name" value="Metallo-dependent phosphatases"/>
    <property type="match status" value="1"/>
</dbReference>